<dbReference type="SMART" id="SM00220">
    <property type="entry name" value="S_TKc"/>
    <property type="match status" value="1"/>
</dbReference>
<name>A0AAF0YET4_9TREE</name>
<proteinExistence type="predicted"/>
<feature type="domain" description="Protein kinase" evidence="3">
    <location>
        <begin position="204"/>
        <end position="488"/>
    </location>
</feature>
<dbReference type="GO" id="GO:0005524">
    <property type="term" value="F:ATP binding"/>
    <property type="evidence" value="ECO:0007669"/>
    <property type="project" value="UniProtKB-UniRule"/>
</dbReference>
<accession>A0AAF0YET4</accession>
<dbReference type="PROSITE" id="PS00107">
    <property type="entry name" value="PROTEIN_KINASE_ATP"/>
    <property type="match status" value="1"/>
</dbReference>
<dbReference type="GeneID" id="87810293"/>
<organism evidence="4 5">
    <name type="scientific">Vanrija pseudolonga</name>
    <dbReference type="NCBI Taxonomy" id="143232"/>
    <lineage>
        <taxon>Eukaryota</taxon>
        <taxon>Fungi</taxon>
        <taxon>Dikarya</taxon>
        <taxon>Basidiomycota</taxon>
        <taxon>Agaricomycotina</taxon>
        <taxon>Tremellomycetes</taxon>
        <taxon>Trichosporonales</taxon>
        <taxon>Trichosporonaceae</taxon>
        <taxon>Vanrija</taxon>
    </lineage>
</organism>
<dbReference type="SUPFAM" id="SSF56112">
    <property type="entry name" value="Protein kinase-like (PK-like)"/>
    <property type="match status" value="1"/>
</dbReference>
<gene>
    <name evidence="4" type="primary">TIO</name>
    <name evidence="4" type="ORF">LOC62_05G007119</name>
</gene>
<dbReference type="PANTHER" id="PTHR44167">
    <property type="entry name" value="OVARIAN-SPECIFIC SERINE/THREONINE-PROTEIN KINASE LOK-RELATED"/>
    <property type="match status" value="1"/>
</dbReference>
<sequence>MFRKLYSNLTARLGLGGTRPEVEAGLTMKPGANAPTNPARAPTPTPSPTLSPPALPLSSSPALLSAPILPPSEVATSNVGVSFAVPLLRPVGAAPGASAALALTAAYLAIATLPALPPCLPYLIPAPELWYDESTPLSTHLMNGLFELALRPVFEDVFGKWCKMINPRGENGPIDLYRSVEQERLVMQVSEYRLWPGTRDYWMKQGEKPLGSGSFGSVFTLSGYRARKWPIKMALKILTPEEGSTSRPGAMEVKAMRFFRREYRYPHLIHSFFDHYDNTARETTIGLPLAETSLWNAIEKGILSLEEKLSVARQVVGALAHMHKLRWVHLDIKPCNILVMSTNPLHVVLADLGNAERIPKGAYTIEGGGGTPGFMAPETLRDDDWCGYTSDIFALGVTFYSLFSGKVDMVPSNWGAMNGLQGAGAEDVADLWTIEGDRTLSFVGSPWSSGGPFWGRLERLILDMTAFETGLDDEESSENAGSNVHIRIDLIGVVWAMRQLTAMLPPVPGSLEGDVLDNYTAALTLMGLPIGDDEATSNAVAQVTAIENATVGEELEPAVVQDGEACDPPFVGEQVSEAVEEMEGEVVFESAALSRMARMRAKTRKAPRKIAAAIKKAGQKVLRRRA</sequence>
<dbReference type="GO" id="GO:0004674">
    <property type="term" value="F:protein serine/threonine kinase activity"/>
    <property type="evidence" value="ECO:0007669"/>
    <property type="project" value="TreeGrafter"/>
</dbReference>
<dbReference type="InterPro" id="IPR000719">
    <property type="entry name" value="Prot_kinase_dom"/>
</dbReference>
<reference evidence="4" key="1">
    <citation type="submission" date="2023-10" db="EMBL/GenBank/DDBJ databases">
        <authorList>
            <person name="Noh H."/>
        </authorList>
    </citation>
    <scope>NUCLEOTIDE SEQUENCE</scope>
    <source>
        <strain evidence="4">DUCC4014</strain>
    </source>
</reference>
<dbReference type="GO" id="GO:0005634">
    <property type="term" value="C:nucleus"/>
    <property type="evidence" value="ECO:0007669"/>
    <property type="project" value="TreeGrafter"/>
</dbReference>
<dbReference type="CDD" id="cd00180">
    <property type="entry name" value="PKc"/>
    <property type="match status" value="1"/>
</dbReference>
<keyword evidence="1" id="KW-0547">Nucleotide-binding</keyword>
<evidence type="ECO:0000256" key="2">
    <source>
        <dbReference type="SAM" id="MobiDB-lite"/>
    </source>
</evidence>
<dbReference type="InterPro" id="IPR017441">
    <property type="entry name" value="Protein_kinase_ATP_BS"/>
</dbReference>
<dbReference type="PROSITE" id="PS50011">
    <property type="entry name" value="PROTEIN_KINASE_DOM"/>
    <property type="match status" value="1"/>
</dbReference>
<dbReference type="RefSeq" id="XP_062629625.1">
    <property type="nucleotide sequence ID" value="XM_062773641.1"/>
</dbReference>
<dbReference type="Gene3D" id="1.10.510.10">
    <property type="entry name" value="Transferase(Phosphotransferase) domain 1"/>
    <property type="match status" value="1"/>
</dbReference>
<feature type="compositionally biased region" description="Pro residues" evidence="2">
    <location>
        <begin position="41"/>
        <end position="55"/>
    </location>
</feature>
<evidence type="ECO:0000313" key="4">
    <source>
        <dbReference type="EMBL" id="WOO83599.1"/>
    </source>
</evidence>
<dbReference type="Proteomes" id="UP000827549">
    <property type="component" value="Chromosome 5"/>
</dbReference>
<protein>
    <submittedName>
        <fullName evidence="4">Serine/threonine-protein kinase TIO</fullName>
    </submittedName>
</protein>
<evidence type="ECO:0000313" key="5">
    <source>
        <dbReference type="Proteomes" id="UP000827549"/>
    </source>
</evidence>
<dbReference type="Pfam" id="PF00069">
    <property type="entry name" value="Pkinase"/>
    <property type="match status" value="1"/>
</dbReference>
<keyword evidence="4" id="KW-0418">Kinase</keyword>
<dbReference type="EMBL" id="CP086718">
    <property type="protein sequence ID" value="WOO83599.1"/>
    <property type="molecule type" value="Genomic_DNA"/>
</dbReference>
<dbReference type="GO" id="GO:0044773">
    <property type="term" value="P:mitotic DNA damage checkpoint signaling"/>
    <property type="evidence" value="ECO:0007669"/>
    <property type="project" value="TreeGrafter"/>
</dbReference>
<evidence type="ECO:0000259" key="3">
    <source>
        <dbReference type="PROSITE" id="PS50011"/>
    </source>
</evidence>
<evidence type="ECO:0000256" key="1">
    <source>
        <dbReference type="PROSITE-ProRule" id="PRU10141"/>
    </source>
</evidence>
<feature type="region of interest" description="Disordered" evidence="2">
    <location>
        <begin position="21"/>
        <end position="56"/>
    </location>
</feature>
<keyword evidence="1" id="KW-0067">ATP-binding</keyword>
<feature type="binding site" evidence="1">
    <location>
        <position position="236"/>
    </location>
    <ligand>
        <name>ATP</name>
        <dbReference type="ChEBI" id="CHEBI:30616"/>
    </ligand>
</feature>
<keyword evidence="5" id="KW-1185">Reference proteome</keyword>
<dbReference type="InterPro" id="IPR011009">
    <property type="entry name" value="Kinase-like_dom_sf"/>
</dbReference>
<dbReference type="PANTHER" id="PTHR44167:SF24">
    <property type="entry name" value="SERINE_THREONINE-PROTEIN KINASE CHK2"/>
    <property type="match status" value="1"/>
</dbReference>
<keyword evidence="4" id="KW-0808">Transferase</keyword>
<dbReference type="AlphaFoldDB" id="A0AAF0YET4"/>